<dbReference type="InterPro" id="IPR050223">
    <property type="entry name" value="D-isomer_2-hydroxyacid_DH"/>
</dbReference>
<evidence type="ECO:0000259" key="5">
    <source>
        <dbReference type="Pfam" id="PF00389"/>
    </source>
</evidence>
<dbReference type="GO" id="GO:0005829">
    <property type="term" value="C:cytosol"/>
    <property type="evidence" value="ECO:0007669"/>
    <property type="project" value="TreeGrafter"/>
</dbReference>
<evidence type="ECO:0000256" key="3">
    <source>
        <dbReference type="ARBA" id="ARBA00023027"/>
    </source>
</evidence>
<dbReference type="InterPro" id="IPR006140">
    <property type="entry name" value="D-isomer_DH_NAD-bd"/>
</dbReference>
<gene>
    <name evidence="7" type="ORF">SAMN05216217_11028</name>
</gene>
<dbReference type="AlphaFoldDB" id="A0A1I4SGX6"/>
<reference evidence="8" key="1">
    <citation type="submission" date="2016-10" db="EMBL/GenBank/DDBJ databases">
        <authorList>
            <person name="Varghese N."/>
            <person name="Submissions S."/>
        </authorList>
    </citation>
    <scope>NUCLEOTIDE SEQUENCE [LARGE SCALE GENOMIC DNA]</scope>
    <source>
        <strain evidence="8">DSM 24213</strain>
    </source>
</reference>
<evidence type="ECO:0000313" key="7">
    <source>
        <dbReference type="EMBL" id="SFM63664.1"/>
    </source>
</evidence>
<dbReference type="InterPro" id="IPR036291">
    <property type="entry name" value="NAD(P)-bd_dom_sf"/>
</dbReference>
<dbReference type="SUPFAM" id="SSF51735">
    <property type="entry name" value="NAD(P)-binding Rossmann-fold domains"/>
    <property type="match status" value="1"/>
</dbReference>
<dbReference type="Pfam" id="PF02826">
    <property type="entry name" value="2-Hacid_dh_C"/>
    <property type="match status" value="1"/>
</dbReference>
<dbReference type="PROSITE" id="PS00671">
    <property type="entry name" value="D_2_HYDROXYACID_DH_3"/>
    <property type="match status" value="1"/>
</dbReference>
<evidence type="ECO:0000313" key="8">
    <source>
        <dbReference type="Proteomes" id="UP000243629"/>
    </source>
</evidence>
<dbReference type="CDD" id="cd05301">
    <property type="entry name" value="GDH"/>
    <property type="match status" value="1"/>
</dbReference>
<dbReference type="SUPFAM" id="SSF52283">
    <property type="entry name" value="Formate/glycerate dehydrogenase catalytic domain-like"/>
    <property type="match status" value="1"/>
</dbReference>
<dbReference type="RefSeq" id="WP_093476339.1">
    <property type="nucleotide sequence ID" value="NZ_FOUI01000010.1"/>
</dbReference>
<feature type="domain" description="D-isomer specific 2-hydroxyacid dehydrogenase catalytic" evidence="5">
    <location>
        <begin position="45"/>
        <end position="312"/>
    </location>
</feature>
<keyword evidence="8" id="KW-1185">Reference proteome</keyword>
<organism evidence="7 8">
    <name type="scientific">Halopseudomonas yangmingensis</name>
    <dbReference type="NCBI Taxonomy" id="1720063"/>
    <lineage>
        <taxon>Bacteria</taxon>
        <taxon>Pseudomonadati</taxon>
        <taxon>Pseudomonadota</taxon>
        <taxon>Gammaproteobacteria</taxon>
        <taxon>Pseudomonadales</taxon>
        <taxon>Pseudomonadaceae</taxon>
        <taxon>Halopseudomonas</taxon>
    </lineage>
</organism>
<evidence type="ECO:0000256" key="2">
    <source>
        <dbReference type="ARBA" id="ARBA00023002"/>
    </source>
</evidence>
<dbReference type="STRING" id="1720063.SAMN05216217_11028"/>
<dbReference type="PANTHER" id="PTHR10996:SF283">
    <property type="entry name" value="GLYOXYLATE_HYDROXYPYRUVATE REDUCTASE B"/>
    <property type="match status" value="1"/>
</dbReference>
<dbReference type="EMBL" id="FOUI01000010">
    <property type="protein sequence ID" value="SFM63664.1"/>
    <property type="molecule type" value="Genomic_DNA"/>
</dbReference>
<proteinExistence type="inferred from homology"/>
<dbReference type="Proteomes" id="UP000243629">
    <property type="component" value="Unassembled WGS sequence"/>
</dbReference>
<evidence type="ECO:0000256" key="1">
    <source>
        <dbReference type="ARBA" id="ARBA00005854"/>
    </source>
</evidence>
<keyword evidence="2 4" id="KW-0560">Oxidoreductase</keyword>
<keyword evidence="3" id="KW-0520">NAD</keyword>
<dbReference type="GO" id="GO:0016618">
    <property type="term" value="F:hydroxypyruvate reductase [NAD(P)H] activity"/>
    <property type="evidence" value="ECO:0007669"/>
    <property type="project" value="TreeGrafter"/>
</dbReference>
<dbReference type="Gene3D" id="3.40.50.720">
    <property type="entry name" value="NAD(P)-binding Rossmann-like Domain"/>
    <property type="match status" value="2"/>
</dbReference>
<evidence type="ECO:0000256" key="4">
    <source>
        <dbReference type="RuleBase" id="RU003719"/>
    </source>
</evidence>
<name>A0A1I4SGX6_9GAMM</name>
<dbReference type="PANTHER" id="PTHR10996">
    <property type="entry name" value="2-HYDROXYACID DEHYDROGENASE-RELATED"/>
    <property type="match status" value="1"/>
</dbReference>
<accession>A0A1I4SGX6</accession>
<dbReference type="Pfam" id="PF00389">
    <property type="entry name" value="2-Hacid_dh"/>
    <property type="match status" value="1"/>
</dbReference>
<dbReference type="GO" id="GO:0051287">
    <property type="term" value="F:NAD binding"/>
    <property type="evidence" value="ECO:0007669"/>
    <property type="project" value="InterPro"/>
</dbReference>
<dbReference type="GO" id="GO:0030267">
    <property type="term" value="F:glyoxylate reductase (NADPH) activity"/>
    <property type="evidence" value="ECO:0007669"/>
    <property type="project" value="TreeGrafter"/>
</dbReference>
<evidence type="ECO:0000259" key="6">
    <source>
        <dbReference type="Pfam" id="PF02826"/>
    </source>
</evidence>
<feature type="domain" description="D-isomer specific 2-hydroxyacid dehydrogenase NAD-binding" evidence="6">
    <location>
        <begin position="105"/>
        <end position="281"/>
    </location>
</feature>
<protein>
    <submittedName>
        <fullName evidence="7">Glyoxylate reductase</fullName>
    </submittedName>
</protein>
<comment type="similarity">
    <text evidence="1 4">Belongs to the D-isomer specific 2-hydroxyacid dehydrogenase family.</text>
</comment>
<dbReference type="InterPro" id="IPR029753">
    <property type="entry name" value="D-isomer_DH_CS"/>
</dbReference>
<dbReference type="FunFam" id="3.40.50.720:FF:000203">
    <property type="entry name" value="D-3-phosphoglycerate dehydrogenase (SerA)"/>
    <property type="match status" value="1"/>
</dbReference>
<dbReference type="PROSITE" id="PS00670">
    <property type="entry name" value="D_2_HYDROXYACID_DH_2"/>
    <property type="match status" value="1"/>
</dbReference>
<dbReference type="OrthoDB" id="9805416at2"/>
<dbReference type="InterPro" id="IPR006139">
    <property type="entry name" value="D-isomer_2_OHA_DH_cat_dom"/>
</dbReference>
<sequence>MKPIHPLIGLPRALPGGFMQGLQSFGEVWVAEPGQVPPASLRIWVSSALDPVNAELIDSLPASLRLIANIGVGYDNIDLQAAHKRGIAVSNTPVVTEDTADLAWALLLSACRRLSASERFLREGRWAEGDSPPLGQRVHGRTLGIVGLGSIGQAVARRASGFGMRLMYHAPRRKPALEQALGISYCSTLEQLLERSDILSLHCPLNQHTRHLLNAERLALMKPGSVLINTGRGALIDEQALVDALRHGRPAAAGLDVFEHEPQLTAGLAALANVTLLPHIGSATGECRQDMALRLLANIRHFLANGAPLDRVSLPPAGEPA</sequence>